<dbReference type="OrthoDB" id="10306244at2759"/>
<dbReference type="Proteomes" id="UP000230233">
    <property type="component" value="Chromosome II"/>
</dbReference>
<name>A0A2G5VA22_9PELO</name>
<sequence length="127" mass="14918">MSMFLSEQMVCSYARLLASPVEENKLYAMENLLDAQVTLDLLEKYNIQMLIEQQYDIRHEIARKLLKKIGDLEEEWENGTGYYSLTPLAIRRRRSRPTGKFVDGVEIMEGPTRDLRKQLNLNNKQHN</sequence>
<organism evidence="1 2">
    <name type="scientific">Caenorhabditis nigoni</name>
    <dbReference type="NCBI Taxonomy" id="1611254"/>
    <lineage>
        <taxon>Eukaryota</taxon>
        <taxon>Metazoa</taxon>
        <taxon>Ecdysozoa</taxon>
        <taxon>Nematoda</taxon>
        <taxon>Chromadorea</taxon>
        <taxon>Rhabditida</taxon>
        <taxon>Rhabditina</taxon>
        <taxon>Rhabditomorpha</taxon>
        <taxon>Rhabditoidea</taxon>
        <taxon>Rhabditidae</taxon>
        <taxon>Peloderinae</taxon>
        <taxon>Caenorhabditis</taxon>
    </lineage>
</organism>
<accession>A0A2G5VA22</accession>
<dbReference type="AlphaFoldDB" id="A0A2G5VA22"/>
<protein>
    <submittedName>
        <fullName evidence="1">Uncharacterized protein</fullName>
    </submittedName>
</protein>
<keyword evidence="2" id="KW-1185">Reference proteome</keyword>
<gene>
    <name evidence="1" type="primary">Cnig_chr_II.g7534</name>
    <name evidence="1" type="ORF">B9Z55_007534</name>
</gene>
<reference evidence="2" key="1">
    <citation type="submission" date="2017-10" db="EMBL/GenBank/DDBJ databases">
        <title>Rapid genome shrinkage in a self-fertile nematode reveals novel sperm competition proteins.</title>
        <authorList>
            <person name="Yin D."/>
            <person name="Schwarz E.M."/>
            <person name="Thomas C.G."/>
            <person name="Felde R.L."/>
            <person name="Korf I.F."/>
            <person name="Cutter A.D."/>
            <person name="Schartner C.M."/>
            <person name="Ralston E.J."/>
            <person name="Meyer B.J."/>
            <person name="Haag E.S."/>
        </authorList>
    </citation>
    <scope>NUCLEOTIDE SEQUENCE [LARGE SCALE GENOMIC DNA]</scope>
    <source>
        <strain evidence="2">JU1422</strain>
    </source>
</reference>
<comment type="caution">
    <text evidence="1">The sequence shown here is derived from an EMBL/GenBank/DDBJ whole genome shotgun (WGS) entry which is preliminary data.</text>
</comment>
<evidence type="ECO:0000313" key="1">
    <source>
        <dbReference type="EMBL" id="PIC48633.1"/>
    </source>
</evidence>
<dbReference type="EMBL" id="PDUG01000002">
    <property type="protein sequence ID" value="PIC48633.1"/>
    <property type="molecule type" value="Genomic_DNA"/>
</dbReference>
<proteinExistence type="predicted"/>
<evidence type="ECO:0000313" key="2">
    <source>
        <dbReference type="Proteomes" id="UP000230233"/>
    </source>
</evidence>